<dbReference type="InterPro" id="IPR001128">
    <property type="entry name" value="Cyt_P450"/>
</dbReference>
<dbReference type="InterPro" id="IPR050196">
    <property type="entry name" value="Cytochrome_P450_Monoox"/>
</dbReference>
<organism evidence="16 17">
    <name type="scientific">Trichogramma kaykai</name>
    <dbReference type="NCBI Taxonomy" id="54128"/>
    <lineage>
        <taxon>Eukaryota</taxon>
        <taxon>Metazoa</taxon>
        <taxon>Ecdysozoa</taxon>
        <taxon>Arthropoda</taxon>
        <taxon>Hexapoda</taxon>
        <taxon>Insecta</taxon>
        <taxon>Pterygota</taxon>
        <taxon>Neoptera</taxon>
        <taxon>Endopterygota</taxon>
        <taxon>Hymenoptera</taxon>
        <taxon>Apocrita</taxon>
        <taxon>Proctotrupomorpha</taxon>
        <taxon>Chalcidoidea</taxon>
        <taxon>Trichogrammatidae</taxon>
        <taxon>Trichogramma</taxon>
    </lineage>
</organism>
<evidence type="ECO:0000256" key="4">
    <source>
        <dbReference type="ARBA" id="ARBA00004406"/>
    </source>
</evidence>
<evidence type="ECO:0000256" key="14">
    <source>
        <dbReference type="PIRSR" id="PIRSR602401-1"/>
    </source>
</evidence>
<evidence type="ECO:0000313" key="16">
    <source>
        <dbReference type="EMBL" id="KAL3392540.1"/>
    </source>
</evidence>
<comment type="caution">
    <text evidence="16">The sequence shown here is derived from an EMBL/GenBank/DDBJ whole genome shotgun (WGS) entry which is preliminary data.</text>
</comment>
<evidence type="ECO:0008006" key="18">
    <source>
        <dbReference type="Google" id="ProtNLM"/>
    </source>
</evidence>
<comment type="subcellular location">
    <subcellularLocation>
        <location evidence="4">Endoplasmic reticulum membrane</location>
        <topology evidence="4">Peripheral membrane protein</topology>
    </subcellularLocation>
    <subcellularLocation>
        <location evidence="3">Microsome membrane</location>
        <topology evidence="3">Peripheral membrane protein</topology>
    </subcellularLocation>
</comment>
<dbReference type="SUPFAM" id="SSF48264">
    <property type="entry name" value="Cytochrome P450"/>
    <property type="match status" value="1"/>
</dbReference>
<dbReference type="AlphaFoldDB" id="A0ABD2WI50"/>
<dbReference type="PANTHER" id="PTHR24291">
    <property type="entry name" value="CYTOCHROME P450 FAMILY 4"/>
    <property type="match status" value="1"/>
</dbReference>
<dbReference type="InterPro" id="IPR017972">
    <property type="entry name" value="Cyt_P450_CS"/>
</dbReference>
<keyword evidence="7 14" id="KW-0479">Metal-binding</keyword>
<dbReference type="PANTHER" id="PTHR24291:SF189">
    <property type="entry name" value="CYTOCHROME P450 4C3-RELATED"/>
    <property type="match status" value="1"/>
</dbReference>
<dbReference type="PRINTS" id="PR00463">
    <property type="entry name" value="EP450I"/>
</dbReference>
<protein>
    <recommendedName>
        <fullName evidence="18">Cytochrome P450</fullName>
    </recommendedName>
</protein>
<dbReference type="InterPro" id="IPR002401">
    <property type="entry name" value="Cyt_P450_E_grp-I"/>
</dbReference>
<evidence type="ECO:0000256" key="6">
    <source>
        <dbReference type="ARBA" id="ARBA00022617"/>
    </source>
</evidence>
<dbReference type="Pfam" id="PF00067">
    <property type="entry name" value="p450"/>
    <property type="match status" value="1"/>
</dbReference>
<evidence type="ECO:0000256" key="10">
    <source>
        <dbReference type="ARBA" id="ARBA00023002"/>
    </source>
</evidence>
<dbReference type="PRINTS" id="PR00385">
    <property type="entry name" value="P450"/>
</dbReference>
<evidence type="ECO:0000256" key="9">
    <source>
        <dbReference type="ARBA" id="ARBA00022848"/>
    </source>
</evidence>
<dbReference type="InterPro" id="IPR036396">
    <property type="entry name" value="Cyt_P450_sf"/>
</dbReference>
<feature type="binding site" description="axial binding residue" evidence="14">
    <location>
        <position position="459"/>
    </location>
    <ligand>
        <name>heme</name>
        <dbReference type="ChEBI" id="CHEBI:30413"/>
    </ligand>
    <ligandPart>
        <name>Fe</name>
        <dbReference type="ChEBI" id="CHEBI:18248"/>
    </ligandPart>
</feature>
<dbReference type="GO" id="GO:0046872">
    <property type="term" value="F:metal ion binding"/>
    <property type="evidence" value="ECO:0007669"/>
    <property type="project" value="UniProtKB-KW"/>
</dbReference>
<gene>
    <name evidence="16" type="ORF">TKK_012857</name>
</gene>
<comment type="similarity">
    <text evidence="5 15">Belongs to the cytochrome P450 family.</text>
</comment>
<evidence type="ECO:0000256" key="15">
    <source>
        <dbReference type="RuleBase" id="RU000461"/>
    </source>
</evidence>
<dbReference type="GO" id="GO:0005789">
    <property type="term" value="C:endoplasmic reticulum membrane"/>
    <property type="evidence" value="ECO:0007669"/>
    <property type="project" value="UniProtKB-SubCell"/>
</dbReference>
<reference evidence="16 17" key="1">
    <citation type="journal article" date="2024" name="bioRxiv">
        <title>A reference genome for Trichogramma kaykai: A tiny desert-dwelling parasitoid wasp with competing sex-ratio distorters.</title>
        <authorList>
            <person name="Culotta J."/>
            <person name="Lindsey A.R."/>
        </authorList>
    </citation>
    <scope>NUCLEOTIDE SEQUENCE [LARGE SCALE GENOMIC DNA]</scope>
    <source>
        <strain evidence="16 17">KSX58</strain>
    </source>
</reference>
<evidence type="ECO:0000256" key="7">
    <source>
        <dbReference type="ARBA" id="ARBA00022723"/>
    </source>
</evidence>
<dbReference type="PROSITE" id="PS00086">
    <property type="entry name" value="CYTOCHROME_P450"/>
    <property type="match status" value="1"/>
</dbReference>
<dbReference type="EMBL" id="JBJJXI010000103">
    <property type="protein sequence ID" value="KAL3392540.1"/>
    <property type="molecule type" value="Genomic_DNA"/>
</dbReference>
<dbReference type="Proteomes" id="UP001627154">
    <property type="component" value="Unassembled WGS sequence"/>
</dbReference>
<keyword evidence="12 15" id="KW-0503">Monooxygenase</keyword>
<keyword evidence="13" id="KW-0472">Membrane</keyword>
<keyword evidence="11 14" id="KW-0408">Iron</keyword>
<dbReference type="Gene3D" id="1.10.630.10">
    <property type="entry name" value="Cytochrome P450"/>
    <property type="match status" value="1"/>
</dbReference>
<dbReference type="CDD" id="cd20628">
    <property type="entry name" value="CYP4"/>
    <property type="match status" value="1"/>
</dbReference>
<evidence type="ECO:0000256" key="1">
    <source>
        <dbReference type="ARBA" id="ARBA00001971"/>
    </source>
</evidence>
<keyword evidence="10 15" id="KW-0560">Oxidoreductase</keyword>
<evidence type="ECO:0000256" key="5">
    <source>
        <dbReference type="ARBA" id="ARBA00010617"/>
    </source>
</evidence>
<sequence>MILLASLLVILGVLLILHLYTITSRIRWVLRSMTGPPTWPILGNLLIFNVPVEKQWSVIRRLTKEYYPIAKILFGPFHVYVSLRHPDDLEVLLTSQKHITKGDSYSYLHPWLKSGLLTSTGEKWRQRRKILTPAFHFNILKKYMDITNENGIKFIEALKLEGKESVQNLVTLCSKYTLSIILESAMGINLEKLDKKTSEKYVQALHQNGSIVVYRIARPYITDWMMNTFMKLGSVQKRALQILLDFTQKVVRERREYHERTDYKYINGVESDEKESDSNDVYLSRGRRKRLAMLDLLLSAEQEGVIDNDGIMEEVDTFTFEGHDTTAAAMTFTIMLLAENEEAQDKARAEVTQIFDRCDGKIEMQDIQDMTYLEWCVKEALRLYPPVSTMTRTITEDLQLKDFLVPAGTEVIFHLYDTHRDPNFWEDPDKFDPERFSPERSHGRHPFSYLPFSAGPRNCIGQKFALMELKSLMARILYDFKLEPVIRLADIGILLDIIIRPSKPVFTKFIRIDKSANM</sequence>
<accession>A0ABD2WI50</accession>
<keyword evidence="9" id="KW-0492">Microsome</keyword>
<evidence type="ECO:0000256" key="2">
    <source>
        <dbReference type="ARBA" id="ARBA00003690"/>
    </source>
</evidence>
<proteinExistence type="inferred from homology"/>
<name>A0ABD2WI50_9HYME</name>
<evidence type="ECO:0000256" key="8">
    <source>
        <dbReference type="ARBA" id="ARBA00022824"/>
    </source>
</evidence>
<evidence type="ECO:0000313" key="17">
    <source>
        <dbReference type="Proteomes" id="UP001627154"/>
    </source>
</evidence>
<comment type="cofactor">
    <cofactor evidence="1 14">
        <name>heme</name>
        <dbReference type="ChEBI" id="CHEBI:30413"/>
    </cofactor>
</comment>
<comment type="function">
    <text evidence="2">May be involved in the metabolism of insect hormones and in the breakdown of synthetic insecticides.</text>
</comment>
<dbReference type="GO" id="GO:0004497">
    <property type="term" value="F:monooxygenase activity"/>
    <property type="evidence" value="ECO:0007669"/>
    <property type="project" value="UniProtKB-KW"/>
</dbReference>
<evidence type="ECO:0000256" key="3">
    <source>
        <dbReference type="ARBA" id="ARBA00004174"/>
    </source>
</evidence>
<evidence type="ECO:0000256" key="12">
    <source>
        <dbReference type="ARBA" id="ARBA00023033"/>
    </source>
</evidence>
<keyword evidence="6 14" id="KW-0349">Heme</keyword>
<keyword evidence="17" id="KW-1185">Reference proteome</keyword>
<keyword evidence="8" id="KW-0256">Endoplasmic reticulum</keyword>
<evidence type="ECO:0000256" key="11">
    <source>
        <dbReference type="ARBA" id="ARBA00023004"/>
    </source>
</evidence>
<evidence type="ECO:0000256" key="13">
    <source>
        <dbReference type="ARBA" id="ARBA00023136"/>
    </source>
</evidence>